<sequence>MLCLTLSLPFHNHLDTNELVVNLITQVNQNTKNLADFQAQFAETNLRDNNQLLNMIKSNESLSQELINLNNSVGMEHQAIQELSAFMYHKNSVTDAIVMIMRDLEKIIIADKASLQKTNALQEEIYQEVINNTEQIQRLEKRHDIGRDIMNKNFLTLQTALGNHATLNEDFKEWAQSEIQDFSQENNSTTAQVCVLQKELRTLNQKMREMEAKMNSMKRCSCQGHNSKLKELEHKMESFRECECHGYNSHESRIEDLEQGIVNFRGDFAEHRRHFVQHERSLQQFEAYLNQHSKNFSSHQDDFAAYQTLFADHQTRLEKIEEEYAIQGIVTHEFHKKYVTHDDLEDVVSEVKTLLNKANLNVQEDSIDNI</sequence>
<dbReference type="AlphaFoldDB" id="A0A0B7N8C1"/>
<keyword evidence="2" id="KW-1185">Reference proteome</keyword>
<dbReference type="OrthoDB" id="2249691at2759"/>
<organism evidence="1 2">
    <name type="scientific">Parasitella parasitica</name>
    <dbReference type="NCBI Taxonomy" id="35722"/>
    <lineage>
        <taxon>Eukaryota</taxon>
        <taxon>Fungi</taxon>
        <taxon>Fungi incertae sedis</taxon>
        <taxon>Mucoromycota</taxon>
        <taxon>Mucoromycotina</taxon>
        <taxon>Mucoromycetes</taxon>
        <taxon>Mucorales</taxon>
        <taxon>Mucorineae</taxon>
        <taxon>Mucoraceae</taxon>
        <taxon>Parasitella</taxon>
    </lineage>
</organism>
<reference evidence="1 2" key="1">
    <citation type="submission" date="2014-09" db="EMBL/GenBank/DDBJ databases">
        <authorList>
            <person name="Ellenberger Sabrina"/>
        </authorList>
    </citation>
    <scope>NUCLEOTIDE SEQUENCE [LARGE SCALE GENOMIC DNA]</scope>
    <source>
        <strain evidence="1 2">CBS 412.66</strain>
    </source>
</reference>
<dbReference type="EMBL" id="LN731665">
    <property type="protein sequence ID" value="CEP14687.1"/>
    <property type="molecule type" value="Genomic_DNA"/>
</dbReference>
<protein>
    <submittedName>
        <fullName evidence="1">Uncharacterized protein</fullName>
    </submittedName>
</protein>
<evidence type="ECO:0000313" key="1">
    <source>
        <dbReference type="EMBL" id="CEP14687.1"/>
    </source>
</evidence>
<accession>A0A0B7N8C1</accession>
<evidence type="ECO:0000313" key="2">
    <source>
        <dbReference type="Proteomes" id="UP000054107"/>
    </source>
</evidence>
<proteinExistence type="predicted"/>
<gene>
    <name evidence="1" type="primary">PARPA_08874.1 scaffold 35132</name>
</gene>
<dbReference type="Proteomes" id="UP000054107">
    <property type="component" value="Unassembled WGS sequence"/>
</dbReference>
<name>A0A0B7N8C1_9FUNG</name>